<dbReference type="EMBL" id="KE123865">
    <property type="protein sequence ID" value="EWC86491.1"/>
    <property type="molecule type" value="Genomic_DNA"/>
</dbReference>
<dbReference type="Pfam" id="PF00226">
    <property type="entry name" value="DnaJ"/>
    <property type="match status" value="1"/>
</dbReference>
<proteinExistence type="predicted"/>
<dbReference type="InterPro" id="IPR036869">
    <property type="entry name" value="J_dom_sf"/>
</dbReference>
<evidence type="ECO:0000313" key="5">
    <source>
        <dbReference type="Proteomes" id="UP000030673"/>
    </source>
</evidence>
<feature type="domain" description="J" evidence="3">
    <location>
        <begin position="2"/>
        <end position="58"/>
    </location>
</feature>
<gene>
    <name evidence="4" type="ORF">PFNF54_04508</name>
</gene>
<evidence type="ECO:0000259" key="3">
    <source>
        <dbReference type="PROSITE" id="PS50076"/>
    </source>
</evidence>
<dbReference type="Proteomes" id="UP000030673">
    <property type="component" value="Unassembled WGS sequence"/>
</dbReference>
<dbReference type="PRINTS" id="PR00625">
    <property type="entry name" value="JDOMAIN"/>
</dbReference>
<keyword evidence="5" id="KW-1185">Reference proteome</keyword>
<evidence type="ECO:0000313" key="4">
    <source>
        <dbReference type="EMBL" id="EWC86491.1"/>
    </source>
</evidence>
<dbReference type="CDD" id="cd06257">
    <property type="entry name" value="DnaJ"/>
    <property type="match status" value="1"/>
</dbReference>
<dbReference type="SUPFAM" id="SSF46565">
    <property type="entry name" value="Chaperone J-domain"/>
    <property type="match status" value="1"/>
</dbReference>
<dbReference type="Gene3D" id="1.10.287.110">
    <property type="entry name" value="DnaJ domain"/>
    <property type="match status" value="1"/>
</dbReference>
<dbReference type="InterPro" id="IPR001623">
    <property type="entry name" value="DnaJ_domain"/>
</dbReference>
<dbReference type="PANTHER" id="PTHR43096:SF52">
    <property type="entry name" value="DNAJ HOMOLOG 1, MITOCHONDRIAL-RELATED"/>
    <property type="match status" value="1"/>
</dbReference>
<dbReference type="PROSITE" id="PS50076">
    <property type="entry name" value="DNAJ_2"/>
    <property type="match status" value="1"/>
</dbReference>
<dbReference type="PANTHER" id="PTHR43096">
    <property type="entry name" value="DNAJ HOMOLOG 1, MITOCHONDRIAL-RELATED"/>
    <property type="match status" value="1"/>
</dbReference>
<keyword evidence="2" id="KW-0812">Transmembrane</keyword>
<keyword evidence="2" id="KW-1133">Transmembrane helix</keyword>
<keyword evidence="2" id="KW-0472">Membrane</keyword>
<feature type="transmembrane region" description="Helical" evidence="2">
    <location>
        <begin position="62"/>
        <end position="85"/>
    </location>
</feature>
<reference evidence="4 5" key="1">
    <citation type="submission" date="2013-02" db="EMBL/GenBank/DDBJ databases">
        <title>The Genome Sequence of Plasmodium falciparum NF54.</title>
        <authorList>
            <consortium name="The Broad Institute Genome Sequencing Platform"/>
            <consortium name="The Broad Institute Genome Sequencing Center for Infectious Disease"/>
            <person name="Neafsey D."/>
            <person name="Cheeseman I."/>
            <person name="Volkman S."/>
            <person name="Adams J."/>
            <person name="Walker B."/>
            <person name="Young S.K."/>
            <person name="Zeng Q."/>
            <person name="Gargeya S."/>
            <person name="Fitzgerald M."/>
            <person name="Haas B."/>
            <person name="Abouelleil A."/>
            <person name="Alvarado L."/>
            <person name="Arachchi H.M."/>
            <person name="Berlin A.M."/>
            <person name="Chapman S.B."/>
            <person name="Dewar J."/>
            <person name="Goldberg J."/>
            <person name="Griggs A."/>
            <person name="Gujja S."/>
            <person name="Hansen M."/>
            <person name="Howarth C."/>
            <person name="Imamovic A."/>
            <person name="Larimer J."/>
            <person name="McCowan C."/>
            <person name="Murphy C."/>
            <person name="Neiman D."/>
            <person name="Pearson M."/>
            <person name="Priest M."/>
            <person name="Roberts A."/>
            <person name="Saif S."/>
            <person name="Shea T."/>
            <person name="Sisk P."/>
            <person name="Sykes S."/>
            <person name="Wortman J."/>
            <person name="Nusbaum C."/>
            <person name="Birren B."/>
        </authorList>
    </citation>
    <scope>NUCLEOTIDE SEQUENCE [LARGE SCALE GENOMIC DNA]</scope>
    <source>
        <strain evidence="4 5">NF54</strain>
    </source>
</reference>
<dbReference type="GO" id="GO:0042026">
    <property type="term" value="P:protein refolding"/>
    <property type="evidence" value="ECO:0007669"/>
    <property type="project" value="TreeGrafter"/>
</dbReference>
<dbReference type="GO" id="GO:0005737">
    <property type="term" value="C:cytoplasm"/>
    <property type="evidence" value="ECO:0007669"/>
    <property type="project" value="TreeGrafter"/>
</dbReference>
<sequence>MNYYKILGVTQNACKKTIREAYLKKVKLYHPDLNKSPDATTKFKQIQEAYQALYNNDKSKFFYINLIFKLFPLFVVPFLFLFVVYKQYILKSHFKEKPILIYDAYGRAFLVDIHGRKFRASEFDKY</sequence>
<dbReference type="GO" id="GO:0051082">
    <property type="term" value="F:unfolded protein binding"/>
    <property type="evidence" value="ECO:0007669"/>
    <property type="project" value="TreeGrafter"/>
</dbReference>
<dbReference type="AlphaFoldDB" id="W7JPB6"/>
<organism evidence="4 5">
    <name type="scientific">Plasmodium falciparum (isolate NF54)</name>
    <dbReference type="NCBI Taxonomy" id="5843"/>
    <lineage>
        <taxon>Eukaryota</taxon>
        <taxon>Sar</taxon>
        <taxon>Alveolata</taxon>
        <taxon>Apicomplexa</taxon>
        <taxon>Aconoidasida</taxon>
        <taxon>Haemosporida</taxon>
        <taxon>Plasmodiidae</taxon>
        <taxon>Plasmodium</taxon>
        <taxon>Plasmodium (Laverania)</taxon>
    </lineage>
</organism>
<dbReference type="SMART" id="SM00271">
    <property type="entry name" value="DnaJ"/>
    <property type="match status" value="1"/>
</dbReference>
<protein>
    <recommendedName>
        <fullName evidence="3">J domain-containing protein</fullName>
    </recommendedName>
</protein>
<evidence type="ECO:0000256" key="2">
    <source>
        <dbReference type="SAM" id="Phobius"/>
    </source>
</evidence>
<evidence type="ECO:0000256" key="1">
    <source>
        <dbReference type="ARBA" id="ARBA00023186"/>
    </source>
</evidence>
<keyword evidence="1" id="KW-0143">Chaperone</keyword>
<name>W7JPB6_PLAFO</name>
<accession>W7JPB6</accession>